<feature type="domain" description="HTH psq-type" evidence="2">
    <location>
        <begin position="109"/>
        <end position="138"/>
    </location>
</feature>
<comment type="caution">
    <text evidence="3">The sequence shown here is derived from an EMBL/GenBank/DDBJ whole genome shotgun (WGS) entry which is preliminary data.</text>
</comment>
<dbReference type="Proteomes" id="UP000801492">
    <property type="component" value="Unassembled WGS sequence"/>
</dbReference>
<gene>
    <name evidence="3" type="ORF">ILUMI_13779</name>
</gene>
<feature type="non-terminal residue" evidence="3">
    <location>
        <position position="1"/>
    </location>
</feature>
<dbReference type="Gene3D" id="1.10.10.60">
    <property type="entry name" value="Homeodomain-like"/>
    <property type="match status" value="1"/>
</dbReference>
<dbReference type="AlphaFoldDB" id="A0A8K0G8C5"/>
<dbReference type="InterPro" id="IPR007889">
    <property type="entry name" value="HTH_Psq"/>
</dbReference>
<reference evidence="3" key="1">
    <citation type="submission" date="2019-08" db="EMBL/GenBank/DDBJ databases">
        <title>The genome of the North American firefly Photinus pyralis.</title>
        <authorList>
            <consortium name="Photinus pyralis genome working group"/>
            <person name="Fallon T.R."/>
            <person name="Sander Lower S.E."/>
            <person name="Weng J.-K."/>
        </authorList>
    </citation>
    <scope>NUCLEOTIDE SEQUENCE</scope>
    <source>
        <strain evidence="3">TRF0915ILg1</strain>
        <tissue evidence="3">Whole body</tissue>
    </source>
</reference>
<name>A0A8K0G8C5_IGNLU</name>
<dbReference type="OrthoDB" id="8193167at2759"/>
<keyword evidence="4" id="KW-1185">Reference proteome</keyword>
<evidence type="ECO:0000259" key="2">
    <source>
        <dbReference type="Pfam" id="PF05225"/>
    </source>
</evidence>
<dbReference type="Pfam" id="PF05225">
    <property type="entry name" value="HTH_psq"/>
    <property type="match status" value="1"/>
</dbReference>
<proteinExistence type="predicted"/>
<dbReference type="EMBL" id="VTPC01008757">
    <property type="protein sequence ID" value="KAF2892392.1"/>
    <property type="molecule type" value="Genomic_DNA"/>
</dbReference>
<evidence type="ECO:0000313" key="3">
    <source>
        <dbReference type="EMBL" id="KAF2892392.1"/>
    </source>
</evidence>
<organism evidence="3 4">
    <name type="scientific">Ignelater luminosus</name>
    <name type="common">Cucubano</name>
    <name type="synonym">Pyrophorus luminosus</name>
    <dbReference type="NCBI Taxonomy" id="2038154"/>
    <lineage>
        <taxon>Eukaryota</taxon>
        <taxon>Metazoa</taxon>
        <taxon>Ecdysozoa</taxon>
        <taxon>Arthropoda</taxon>
        <taxon>Hexapoda</taxon>
        <taxon>Insecta</taxon>
        <taxon>Pterygota</taxon>
        <taxon>Neoptera</taxon>
        <taxon>Endopterygota</taxon>
        <taxon>Coleoptera</taxon>
        <taxon>Polyphaga</taxon>
        <taxon>Elateriformia</taxon>
        <taxon>Elateroidea</taxon>
        <taxon>Elateridae</taxon>
        <taxon>Agrypninae</taxon>
        <taxon>Pyrophorini</taxon>
        <taxon>Ignelater</taxon>
    </lineage>
</organism>
<protein>
    <recommendedName>
        <fullName evidence="2">HTH psq-type domain-containing protein</fullName>
    </recommendedName>
</protein>
<accession>A0A8K0G8C5</accession>
<sequence>MEPTRIQISLLENKATGPHGNISLKPPGLTAIVQEKAAYNKNLDGFNKIDASVLLVLTTNMTEEILKLVMRFQSSSEVSYKREDGDNTTSVTSKLKSLWRDPKMKLGTVKSKKLSLNQASAKYGICKGTLSHKLREKHNNTKPGRPNVLDNTRLIGSFQSP</sequence>
<dbReference type="GO" id="GO:0003677">
    <property type="term" value="F:DNA binding"/>
    <property type="evidence" value="ECO:0007669"/>
    <property type="project" value="InterPro"/>
</dbReference>
<evidence type="ECO:0000313" key="4">
    <source>
        <dbReference type="Proteomes" id="UP000801492"/>
    </source>
</evidence>
<feature type="region of interest" description="Disordered" evidence="1">
    <location>
        <begin position="136"/>
        <end position="161"/>
    </location>
</feature>
<evidence type="ECO:0000256" key="1">
    <source>
        <dbReference type="SAM" id="MobiDB-lite"/>
    </source>
</evidence>